<keyword evidence="4 5" id="KW-0413">Isomerase</keyword>
<dbReference type="InterPro" id="IPR032819">
    <property type="entry name" value="TruB_C"/>
</dbReference>
<keyword evidence="3 5" id="KW-0819">tRNA processing</keyword>
<dbReference type="InterPro" id="IPR020103">
    <property type="entry name" value="PsdUridine_synth_cat_dom_sf"/>
</dbReference>
<feature type="domain" description="tRNA pseudouridylate synthase B C-terminal" evidence="8">
    <location>
        <begin position="190"/>
        <end position="255"/>
    </location>
</feature>
<evidence type="ECO:0000313" key="9">
    <source>
        <dbReference type="EMBL" id="SIO17619.1"/>
    </source>
</evidence>
<dbReference type="GO" id="GO:0031119">
    <property type="term" value="P:tRNA pseudouridine synthesis"/>
    <property type="evidence" value="ECO:0007669"/>
    <property type="project" value="UniProtKB-UniRule"/>
</dbReference>
<dbReference type="PANTHER" id="PTHR13767:SF2">
    <property type="entry name" value="PSEUDOURIDYLATE SYNTHASE TRUB1"/>
    <property type="match status" value="1"/>
</dbReference>
<keyword evidence="10" id="KW-1185">Reference proteome</keyword>
<dbReference type="Gene3D" id="2.30.130.10">
    <property type="entry name" value="PUA domain"/>
    <property type="match status" value="1"/>
</dbReference>
<evidence type="ECO:0000256" key="2">
    <source>
        <dbReference type="ARBA" id="ARBA00005642"/>
    </source>
</evidence>
<dbReference type="AlphaFoldDB" id="A0A1N6HD84"/>
<dbReference type="GO" id="GO:0160148">
    <property type="term" value="F:tRNA pseudouridine(55) synthase activity"/>
    <property type="evidence" value="ECO:0007669"/>
    <property type="project" value="UniProtKB-EC"/>
</dbReference>
<accession>A0A1N6HD84</accession>
<protein>
    <recommendedName>
        <fullName evidence="5">tRNA pseudouridine synthase B</fullName>
        <ecNumber evidence="5">5.4.99.25</ecNumber>
    </recommendedName>
    <alternativeName>
        <fullName evidence="5">tRNA pseudouridine(55) synthase</fullName>
        <shortName evidence="5">Psi55 synthase</shortName>
    </alternativeName>
    <alternativeName>
        <fullName evidence="5">tRNA pseudouridylate synthase</fullName>
    </alternativeName>
    <alternativeName>
        <fullName evidence="5">tRNA-uridine isomerase</fullName>
    </alternativeName>
</protein>
<dbReference type="CDD" id="cd02573">
    <property type="entry name" value="PseudoU_synth_EcTruB"/>
    <property type="match status" value="1"/>
</dbReference>
<dbReference type="HAMAP" id="MF_01080">
    <property type="entry name" value="TruB_bact"/>
    <property type="match status" value="1"/>
</dbReference>
<dbReference type="Gene3D" id="3.30.2350.10">
    <property type="entry name" value="Pseudouridine synthase"/>
    <property type="match status" value="1"/>
</dbReference>
<dbReference type="Pfam" id="PF16198">
    <property type="entry name" value="TruB_C_2"/>
    <property type="match status" value="1"/>
</dbReference>
<evidence type="ECO:0000256" key="4">
    <source>
        <dbReference type="ARBA" id="ARBA00023235"/>
    </source>
</evidence>
<evidence type="ECO:0000256" key="1">
    <source>
        <dbReference type="ARBA" id="ARBA00000385"/>
    </source>
</evidence>
<feature type="compositionally biased region" description="Polar residues" evidence="6">
    <location>
        <begin position="316"/>
        <end position="327"/>
    </location>
</feature>
<feature type="active site" description="Nucleophile" evidence="5">
    <location>
        <position position="49"/>
    </location>
</feature>
<proteinExistence type="inferred from homology"/>
<sequence>MPRTTVSLYRVNSGILLVDKPQGITSHDVVSRMRRLAGTRKIGHAGTLDPMATGLLVLGVNGATRLLHYLVGLDKEYFATIRLGWNTTTDDAEGEALDAAPADVVAAVTEAAVLAAITPLTGEIEQVPSAVSAIKVDGKRAYQRVRDGEIVELSSRRVTVSAFETLAFRAADGRLDVDVRVECSSGTYIRALARDLGAALGTGGHLTALRRTRIGRFGVDEAGELEGYDVASAIMSPADAARRALPTVTLTADQAVDLGHGKRVDIDAVAGLEASAAGAPLPAVLAAVDPDDHLVAIVEPRGRQLKVVTGFPPPESQGSTESQEADA</sequence>
<evidence type="ECO:0000256" key="6">
    <source>
        <dbReference type="SAM" id="MobiDB-lite"/>
    </source>
</evidence>
<dbReference type="STRING" id="232089.SAMN05443544_3080"/>
<dbReference type="InterPro" id="IPR002501">
    <property type="entry name" value="PsdUridine_synth_N"/>
</dbReference>
<dbReference type="NCBIfam" id="TIGR00431">
    <property type="entry name" value="TruB"/>
    <property type="match status" value="1"/>
</dbReference>
<dbReference type="InterPro" id="IPR036974">
    <property type="entry name" value="PUA_sf"/>
</dbReference>
<reference evidence="10" key="1">
    <citation type="submission" date="2016-11" db="EMBL/GenBank/DDBJ databases">
        <authorList>
            <person name="Varghese N."/>
            <person name="Submissions S."/>
        </authorList>
    </citation>
    <scope>NUCLEOTIDE SEQUENCE [LARGE SCALE GENOMIC DNA]</scope>
    <source>
        <strain evidence="10">DSM 8595</strain>
    </source>
</reference>
<dbReference type="Pfam" id="PF01509">
    <property type="entry name" value="TruB_N"/>
    <property type="match status" value="1"/>
</dbReference>
<dbReference type="PANTHER" id="PTHR13767">
    <property type="entry name" value="TRNA-PSEUDOURIDINE SYNTHASE"/>
    <property type="match status" value="1"/>
</dbReference>
<comment type="similarity">
    <text evidence="2 5">Belongs to the pseudouridine synthase TruB family. Type 1 subfamily.</text>
</comment>
<dbReference type="Proteomes" id="UP000184699">
    <property type="component" value="Unassembled WGS sequence"/>
</dbReference>
<evidence type="ECO:0000259" key="7">
    <source>
        <dbReference type="Pfam" id="PF01509"/>
    </source>
</evidence>
<dbReference type="SUPFAM" id="SSF55120">
    <property type="entry name" value="Pseudouridine synthase"/>
    <property type="match status" value="1"/>
</dbReference>
<gene>
    <name evidence="5" type="primary">truB</name>
    <name evidence="9" type="ORF">SAMN05443544_3080</name>
</gene>
<dbReference type="OrthoDB" id="9802309at2"/>
<dbReference type="GO" id="GO:1990481">
    <property type="term" value="P:mRNA pseudouridine synthesis"/>
    <property type="evidence" value="ECO:0007669"/>
    <property type="project" value="TreeGrafter"/>
</dbReference>
<name>A0A1N6HD84_9MICO</name>
<dbReference type="GO" id="GO:0003723">
    <property type="term" value="F:RNA binding"/>
    <property type="evidence" value="ECO:0007669"/>
    <property type="project" value="InterPro"/>
</dbReference>
<feature type="domain" description="Pseudouridine synthase II N-terminal" evidence="7">
    <location>
        <begin position="34"/>
        <end position="189"/>
    </location>
</feature>
<evidence type="ECO:0000256" key="5">
    <source>
        <dbReference type="HAMAP-Rule" id="MF_01080"/>
    </source>
</evidence>
<evidence type="ECO:0000256" key="3">
    <source>
        <dbReference type="ARBA" id="ARBA00022694"/>
    </source>
</evidence>
<comment type="function">
    <text evidence="5">Responsible for synthesis of pseudouridine from uracil-55 in the psi GC loop of transfer RNAs.</text>
</comment>
<feature type="region of interest" description="Disordered" evidence="6">
    <location>
        <begin position="308"/>
        <end position="327"/>
    </location>
</feature>
<evidence type="ECO:0000313" key="10">
    <source>
        <dbReference type="Proteomes" id="UP000184699"/>
    </source>
</evidence>
<dbReference type="EC" id="5.4.99.25" evidence="5"/>
<comment type="catalytic activity">
    <reaction evidence="1 5">
        <text>uridine(55) in tRNA = pseudouridine(55) in tRNA</text>
        <dbReference type="Rhea" id="RHEA:42532"/>
        <dbReference type="Rhea" id="RHEA-COMP:10101"/>
        <dbReference type="Rhea" id="RHEA-COMP:10102"/>
        <dbReference type="ChEBI" id="CHEBI:65314"/>
        <dbReference type="ChEBI" id="CHEBI:65315"/>
        <dbReference type="EC" id="5.4.99.25"/>
    </reaction>
</comment>
<dbReference type="InterPro" id="IPR014780">
    <property type="entry name" value="tRNA_psdUridine_synth_TruB"/>
</dbReference>
<organism evidence="9 10">
    <name type="scientific">Agromyces cerinus subsp. cerinus</name>
    <dbReference type="NCBI Taxonomy" id="232089"/>
    <lineage>
        <taxon>Bacteria</taxon>
        <taxon>Bacillati</taxon>
        <taxon>Actinomycetota</taxon>
        <taxon>Actinomycetes</taxon>
        <taxon>Micrococcales</taxon>
        <taxon>Microbacteriaceae</taxon>
        <taxon>Agromyces</taxon>
    </lineage>
</organism>
<dbReference type="EMBL" id="FSRJ01000004">
    <property type="protein sequence ID" value="SIO17619.1"/>
    <property type="molecule type" value="Genomic_DNA"/>
</dbReference>
<evidence type="ECO:0000259" key="8">
    <source>
        <dbReference type="Pfam" id="PF16198"/>
    </source>
</evidence>